<keyword evidence="10" id="KW-1185">Reference proteome</keyword>
<dbReference type="InterPro" id="IPR051572">
    <property type="entry name" value="VTC_Complex_Subunit"/>
</dbReference>
<accession>A0A3N4HFF9</accession>
<dbReference type="AlphaFoldDB" id="A0A3N4HFF9"/>
<dbReference type="STRING" id="1160509.A0A3N4HFF9"/>
<dbReference type="InterPro" id="IPR004331">
    <property type="entry name" value="SPX_dom"/>
</dbReference>
<keyword evidence="2" id="KW-0926">Vacuole</keyword>
<evidence type="ECO:0000256" key="1">
    <source>
        <dbReference type="ARBA" id="ARBA00004128"/>
    </source>
</evidence>
<evidence type="ECO:0000256" key="3">
    <source>
        <dbReference type="ARBA" id="ARBA00022692"/>
    </source>
</evidence>
<dbReference type="PANTHER" id="PTHR46140:SF1">
    <property type="entry name" value="VACUOLAR TRANSPORTER CHAPERONE COMPLEX SUBUNIT 4-RELATED"/>
    <property type="match status" value="1"/>
</dbReference>
<feature type="domain" description="SPX" evidence="8">
    <location>
        <begin position="1"/>
        <end position="139"/>
    </location>
</feature>
<keyword evidence="4 7" id="KW-1133">Transmembrane helix</keyword>
<dbReference type="PANTHER" id="PTHR46140">
    <property type="entry name" value="VACUOLAR TRANSPORTER CHAPERONE 1-RELATED"/>
    <property type="match status" value="1"/>
</dbReference>
<evidence type="ECO:0000313" key="9">
    <source>
        <dbReference type="EMBL" id="RPA72885.1"/>
    </source>
</evidence>
<evidence type="ECO:0000256" key="6">
    <source>
        <dbReference type="SAM" id="MobiDB-lite"/>
    </source>
</evidence>
<keyword evidence="5 7" id="KW-0472">Membrane</keyword>
<dbReference type="PROSITE" id="PS51382">
    <property type="entry name" value="SPX"/>
    <property type="match status" value="1"/>
</dbReference>
<feature type="transmembrane region" description="Helical" evidence="7">
    <location>
        <begin position="283"/>
        <end position="302"/>
    </location>
</feature>
<evidence type="ECO:0000313" key="10">
    <source>
        <dbReference type="Proteomes" id="UP000275078"/>
    </source>
</evidence>
<dbReference type="Proteomes" id="UP000275078">
    <property type="component" value="Unassembled WGS sequence"/>
</dbReference>
<evidence type="ECO:0000259" key="8">
    <source>
        <dbReference type="PROSITE" id="PS51382"/>
    </source>
</evidence>
<evidence type="ECO:0000256" key="4">
    <source>
        <dbReference type="ARBA" id="ARBA00022989"/>
    </source>
</evidence>
<dbReference type="EMBL" id="ML119842">
    <property type="protein sequence ID" value="RPA72885.1"/>
    <property type="molecule type" value="Genomic_DNA"/>
</dbReference>
<dbReference type="GO" id="GO:0005774">
    <property type="term" value="C:vacuolar membrane"/>
    <property type="evidence" value="ECO:0007669"/>
    <property type="project" value="UniProtKB-SubCell"/>
</dbReference>
<sequence length="376" mass="40985">MKYGQTLLNQTHGFHDHNIPYTPLKHLIKTHTTPTPSPSLSPLLTTQLSDALSHITDFLTLKHHEYTSRVTSATRAYDRLRRSTPTEQKLASFYDKLLSLHNSLTALETFKDANRTAVRKLLKKHRRWTDANAAAKLEAKLDLTTPFAVEFGGLIRKVDRMLQLASNRLGEAASAASSTRTASTSKRGSPLRRTDSGVNVGPTWLGGGRGWNEFEHGGSDDEIGDDGEGEGNKFYVYSYGTADEDGEQRTTGWRGWFGGEQAVGDEETALLGKGEVEERRLPAWVYFVAPVASLLVLALLWVTPLVELADDPGRESGDWVDLCIAAGVTVGFVCSCVGAWTVVWGRGMDRGTRALLAVCVLAGWIVAGSVVGRVSG</sequence>
<proteinExistence type="predicted"/>
<reference evidence="9 10" key="1">
    <citation type="journal article" date="2018" name="Nat. Ecol. Evol.">
        <title>Pezizomycetes genomes reveal the molecular basis of ectomycorrhizal truffle lifestyle.</title>
        <authorList>
            <person name="Murat C."/>
            <person name="Payen T."/>
            <person name="Noel B."/>
            <person name="Kuo A."/>
            <person name="Morin E."/>
            <person name="Chen J."/>
            <person name="Kohler A."/>
            <person name="Krizsan K."/>
            <person name="Balestrini R."/>
            <person name="Da Silva C."/>
            <person name="Montanini B."/>
            <person name="Hainaut M."/>
            <person name="Levati E."/>
            <person name="Barry K.W."/>
            <person name="Belfiori B."/>
            <person name="Cichocki N."/>
            <person name="Clum A."/>
            <person name="Dockter R.B."/>
            <person name="Fauchery L."/>
            <person name="Guy J."/>
            <person name="Iotti M."/>
            <person name="Le Tacon F."/>
            <person name="Lindquist E.A."/>
            <person name="Lipzen A."/>
            <person name="Malagnac F."/>
            <person name="Mello A."/>
            <person name="Molinier V."/>
            <person name="Miyauchi S."/>
            <person name="Poulain J."/>
            <person name="Riccioni C."/>
            <person name="Rubini A."/>
            <person name="Sitrit Y."/>
            <person name="Splivallo R."/>
            <person name="Traeger S."/>
            <person name="Wang M."/>
            <person name="Zifcakova L."/>
            <person name="Wipf D."/>
            <person name="Zambonelli A."/>
            <person name="Paolocci F."/>
            <person name="Nowrousian M."/>
            <person name="Ottonello S."/>
            <person name="Baldrian P."/>
            <person name="Spatafora J.W."/>
            <person name="Henrissat B."/>
            <person name="Nagy L.G."/>
            <person name="Aury J.M."/>
            <person name="Wincker P."/>
            <person name="Grigoriev I.V."/>
            <person name="Bonfante P."/>
            <person name="Martin F.M."/>
        </authorList>
    </citation>
    <scope>NUCLEOTIDE SEQUENCE [LARGE SCALE GENOMIC DNA]</scope>
    <source>
        <strain evidence="9 10">RN42</strain>
    </source>
</reference>
<feature type="region of interest" description="Disordered" evidence="6">
    <location>
        <begin position="172"/>
        <end position="199"/>
    </location>
</feature>
<organism evidence="9 10">
    <name type="scientific">Ascobolus immersus RN42</name>
    <dbReference type="NCBI Taxonomy" id="1160509"/>
    <lineage>
        <taxon>Eukaryota</taxon>
        <taxon>Fungi</taxon>
        <taxon>Dikarya</taxon>
        <taxon>Ascomycota</taxon>
        <taxon>Pezizomycotina</taxon>
        <taxon>Pezizomycetes</taxon>
        <taxon>Pezizales</taxon>
        <taxon>Ascobolaceae</taxon>
        <taxon>Ascobolus</taxon>
    </lineage>
</organism>
<evidence type="ECO:0000256" key="7">
    <source>
        <dbReference type="SAM" id="Phobius"/>
    </source>
</evidence>
<evidence type="ECO:0000256" key="2">
    <source>
        <dbReference type="ARBA" id="ARBA00022554"/>
    </source>
</evidence>
<comment type="subcellular location">
    <subcellularLocation>
        <location evidence="1">Vacuole membrane</location>
        <topology evidence="1">Multi-pass membrane protein</topology>
    </subcellularLocation>
</comment>
<gene>
    <name evidence="9" type="ORF">BJ508DRAFT_334619</name>
</gene>
<dbReference type="GO" id="GO:0006799">
    <property type="term" value="P:polyphosphate biosynthetic process"/>
    <property type="evidence" value="ECO:0007669"/>
    <property type="project" value="UniProtKB-ARBA"/>
</dbReference>
<name>A0A3N4HFF9_ASCIM</name>
<evidence type="ECO:0000256" key="5">
    <source>
        <dbReference type="ARBA" id="ARBA00023136"/>
    </source>
</evidence>
<feature type="compositionally biased region" description="Low complexity" evidence="6">
    <location>
        <begin position="172"/>
        <end position="185"/>
    </location>
</feature>
<feature type="transmembrane region" description="Helical" evidence="7">
    <location>
        <begin position="322"/>
        <end position="343"/>
    </location>
</feature>
<keyword evidence="3 7" id="KW-0812">Transmembrane</keyword>
<protein>
    <recommendedName>
        <fullName evidence="8">SPX domain-containing protein</fullName>
    </recommendedName>
</protein>
<feature type="transmembrane region" description="Helical" evidence="7">
    <location>
        <begin position="355"/>
        <end position="374"/>
    </location>
</feature>